<dbReference type="PIRSF" id="PIRSF038928">
    <property type="entry name" value="Catalase_clade1-3"/>
    <property type="match status" value="1"/>
</dbReference>
<accession>A0A6P1NDP4</accession>
<keyword evidence="11" id="KW-0376">Hydrogen peroxide</keyword>
<name>A0A6P1NDP4_9PROT</name>
<keyword evidence="10 12" id="KW-0408">Iron</keyword>
<keyword evidence="7 12" id="KW-0349">Heme</keyword>
<dbReference type="InterPro" id="IPR018028">
    <property type="entry name" value="Catalase"/>
</dbReference>
<protein>
    <recommendedName>
        <fullName evidence="5">Catalase</fullName>
        <ecNumber evidence="4">1.11.1.6</ecNumber>
    </recommendedName>
</protein>
<dbReference type="SMART" id="SM01060">
    <property type="entry name" value="Catalase"/>
    <property type="match status" value="1"/>
</dbReference>
<dbReference type="GO" id="GO:0042744">
    <property type="term" value="P:hydrogen peroxide catabolic process"/>
    <property type="evidence" value="ECO:0007669"/>
    <property type="project" value="UniProtKB-KW"/>
</dbReference>
<dbReference type="EC" id="1.11.1.6" evidence="4"/>
<evidence type="ECO:0000256" key="13">
    <source>
        <dbReference type="SAM" id="MobiDB-lite"/>
    </source>
</evidence>
<dbReference type="InterPro" id="IPR024711">
    <property type="entry name" value="Catalase_clade1/3"/>
</dbReference>
<dbReference type="GO" id="GO:0004096">
    <property type="term" value="F:catalase activity"/>
    <property type="evidence" value="ECO:0007669"/>
    <property type="project" value="UniProtKB-EC"/>
</dbReference>
<dbReference type="Pfam" id="PF00199">
    <property type="entry name" value="Catalase"/>
    <property type="match status" value="1"/>
</dbReference>
<dbReference type="GO" id="GO:0005737">
    <property type="term" value="C:cytoplasm"/>
    <property type="evidence" value="ECO:0007669"/>
    <property type="project" value="TreeGrafter"/>
</dbReference>
<evidence type="ECO:0000256" key="9">
    <source>
        <dbReference type="ARBA" id="ARBA00023002"/>
    </source>
</evidence>
<dbReference type="EMBL" id="CP047652">
    <property type="protein sequence ID" value="QHI96436.1"/>
    <property type="molecule type" value="Genomic_DNA"/>
</dbReference>
<comment type="function">
    <text evidence="2">Decomposes hydrogen peroxide into water and oxygen; serves to protect cells from the toxic effects of hydrogen peroxide.</text>
</comment>
<dbReference type="KEGG" id="bomb:GT348_07570"/>
<evidence type="ECO:0000256" key="11">
    <source>
        <dbReference type="ARBA" id="ARBA00023324"/>
    </source>
</evidence>
<dbReference type="Proteomes" id="UP000463975">
    <property type="component" value="Chromosome"/>
</dbReference>
<keyword evidence="9 15" id="KW-0560">Oxidoreductase</keyword>
<dbReference type="GO" id="GO:0020037">
    <property type="term" value="F:heme binding"/>
    <property type="evidence" value="ECO:0007669"/>
    <property type="project" value="InterPro"/>
</dbReference>
<feature type="region of interest" description="Disordered" evidence="13">
    <location>
        <begin position="1"/>
        <end position="29"/>
    </location>
</feature>
<dbReference type="InterPro" id="IPR010582">
    <property type="entry name" value="Catalase_immune_responsive"/>
</dbReference>
<evidence type="ECO:0000256" key="12">
    <source>
        <dbReference type="PIRSR" id="PIRSR038928-2"/>
    </source>
</evidence>
<dbReference type="Pfam" id="PF06628">
    <property type="entry name" value="Catalase-rel"/>
    <property type="match status" value="1"/>
</dbReference>
<keyword evidence="8 12" id="KW-0479">Metal-binding</keyword>
<evidence type="ECO:0000313" key="16">
    <source>
        <dbReference type="Proteomes" id="UP000463975"/>
    </source>
</evidence>
<evidence type="ECO:0000259" key="14">
    <source>
        <dbReference type="SMART" id="SM01060"/>
    </source>
</evidence>
<comment type="cofactor">
    <cofactor evidence="1 12">
        <name>heme</name>
        <dbReference type="ChEBI" id="CHEBI:30413"/>
    </cofactor>
</comment>
<evidence type="ECO:0000256" key="6">
    <source>
        <dbReference type="ARBA" id="ARBA00022559"/>
    </source>
</evidence>
<keyword evidence="16" id="KW-1185">Reference proteome</keyword>
<evidence type="ECO:0000256" key="7">
    <source>
        <dbReference type="ARBA" id="ARBA00022617"/>
    </source>
</evidence>
<evidence type="ECO:0000256" key="3">
    <source>
        <dbReference type="ARBA" id="ARBA00005329"/>
    </source>
</evidence>
<evidence type="ECO:0000256" key="2">
    <source>
        <dbReference type="ARBA" id="ARBA00002974"/>
    </source>
</evidence>
<dbReference type="PRINTS" id="PR00067">
    <property type="entry name" value="CATALASE"/>
</dbReference>
<reference evidence="15 16" key="1">
    <citation type="submission" date="2020-01" db="EMBL/GenBank/DDBJ databases">
        <title>Genome sequencing of strain KACC 21507.</title>
        <authorList>
            <person name="Heo J."/>
            <person name="Kim S.-J."/>
            <person name="Kim J.-S."/>
            <person name="Hong S.-B."/>
            <person name="Kwon S.-W."/>
        </authorList>
    </citation>
    <scope>NUCLEOTIDE SEQUENCE [LARGE SCALE GENOMIC DNA]</scope>
    <source>
        <strain evidence="15 16">KACC 21507</strain>
    </source>
</reference>
<evidence type="ECO:0000313" key="15">
    <source>
        <dbReference type="EMBL" id="QHI96436.1"/>
    </source>
</evidence>
<feature type="domain" description="Catalase core" evidence="14">
    <location>
        <begin position="11"/>
        <end position="389"/>
    </location>
</feature>
<dbReference type="InterPro" id="IPR020835">
    <property type="entry name" value="Catalase_sf"/>
</dbReference>
<proteinExistence type="inferred from homology"/>
<dbReference type="GO" id="GO:0046872">
    <property type="term" value="F:metal ion binding"/>
    <property type="evidence" value="ECO:0007669"/>
    <property type="project" value="UniProtKB-KW"/>
</dbReference>
<evidence type="ECO:0000256" key="1">
    <source>
        <dbReference type="ARBA" id="ARBA00001971"/>
    </source>
</evidence>
<dbReference type="PROSITE" id="PS51402">
    <property type="entry name" value="CATALASE_3"/>
    <property type="match status" value="1"/>
</dbReference>
<evidence type="ECO:0000256" key="10">
    <source>
        <dbReference type="ARBA" id="ARBA00023004"/>
    </source>
</evidence>
<dbReference type="AlphaFoldDB" id="A0A6P1NDP4"/>
<sequence length="512" mass="57613">MAPSSKPPLMRQDSGAPIVDNQNSETAGQDGPVVLEDFALIEKLAHFDRERIPERVVHARGVGAHGYFIANGDFAGLSKAALFKSGKKTPVFVRFSTVMNYRGSPEAARDPRGFATKFYTEEGNWDLVGINLPVFFIRDAIKFPDFVHALKPDPVTNMQDMNNQFDFFSNAPESTHMLTYIYSDKYGMPINYRHMDGQGVHAFRVINDKGETHFVKFHWVSQQGVKGMDLKATHAADTNYATADLYKSIGEGNFPKWDLYVQVLTPKEAAALPYDAFDDTKEWLGVPEKKIGTMVLNKMPDNYFQETEQAAFAPGVMVPGIEPSPDKMLQGRLFSYADTQRYRLGVNYQDLPINRPLVKVQNDHQDGVMSIRPRKGHVNWQPTSRYDDPGAVVDETNPGMGIIRAEAPQNNRNNKSRYAVSGVVLKQAVHPTDNFTQTGEIYRSFSPFEQSEVVHNLASDMKMVKSHETKVRFTSYIYRSDKTYGENLAKALGLKIEEVKQAADHIPQTQVQ</sequence>
<evidence type="ECO:0000256" key="5">
    <source>
        <dbReference type="ARBA" id="ARBA00014132"/>
    </source>
</evidence>
<dbReference type="CDD" id="cd08154">
    <property type="entry name" value="catalase_clade_1"/>
    <property type="match status" value="1"/>
</dbReference>
<evidence type="ECO:0000256" key="8">
    <source>
        <dbReference type="ARBA" id="ARBA00022723"/>
    </source>
</evidence>
<dbReference type="Gene3D" id="2.40.180.10">
    <property type="entry name" value="Catalase core domain"/>
    <property type="match status" value="1"/>
</dbReference>
<feature type="binding site" description="axial binding residue" evidence="12">
    <location>
        <position position="336"/>
    </location>
    <ligand>
        <name>heme</name>
        <dbReference type="ChEBI" id="CHEBI:30413"/>
    </ligand>
    <ligandPart>
        <name>Fe</name>
        <dbReference type="ChEBI" id="CHEBI:18248"/>
    </ligandPart>
</feature>
<keyword evidence="6 15" id="KW-0575">Peroxidase</keyword>
<dbReference type="SUPFAM" id="SSF56634">
    <property type="entry name" value="Heme-dependent catalase-like"/>
    <property type="match status" value="1"/>
</dbReference>
<dbReference type="InterPro" id="IPR002226">
    <property type="entry name" value="Catalase_haem_BS"/>
</dbReference>
<dbReference type="PANTHER" id="PTHR11465:SF23">
    <property type="entry name" value="CATALASE-2"/>
    <property type="match status" value="1"/>
</dbReference>
<organism evidence="15 16">
    <name type="scientific">Aristophania vespae</name>
    <dbReference type="NCBI Taxonomy" id="2697033"/>
    <lineage>
        <taxon>Bacteria</taxon>
        <taxon>Pseudomonadati</taxon>
        <taxon>Pseudomonadota</taxon>
        <taxon>Alphaproteobacteria</taxon>
        <taxon>Acetobacterales</taxon>
        <taxon>Acetobacteraceae</taxon>
        <taxon>Aristophania</taxon>
    </lineage>
</organism>
<gene>
    <name evidence="15" type="ORF">GT348_07570</name>
</gene>
<dbReference type="GO" id="GO:0042542">
    <property type="term" value="P:response to hydrogen peroxide"/>
    <property type="evidence" value="ECO:0007669"/>
    <property type="project" value="TreeGrafter"/>
</dbReference>
<evidence type="ECO:0000256" key="4">
    <source>
        <dbReference type="ARBA" id="ARBA00012314"/>
    </source>
</evidence>
<dbReference type="PROSITE" id="PS00437">
    <property type="entry name" value="CATALASE_1"/>
    <property type="match status" value="1"/>
</dbReference>
<dbReference type="InterPro" id="IPR011614">
    <property type="entry name" value="Catalase_core"/>
</dbReference>
<comment type="similarity">
    <text evidence="3">Belongs to the catalase family.</text>
</comment>
<dbReference type="PANTHER" id="PTHR11465">
    <property type="entry name" value="CATALASE"/>
    <property type="match status" value="1"/>
</dbReference>